<accession>A0ABQ3VA60</accession>
<proteinExistence type="predicted"/>
<evidence type="ECO:0000256" key="1">
    <source>
        <dbReference type="SAM" id="MobiDB-lite"/>
    </source>
</evidence>
<protein>
    <recommendedName>
        <fullName evidence="5">DUF3105 domain-containing protein</fullName>
    </recommendedName>
</protein>
<evidence type="ECO:0000313" key="3">
    <source>
        <dbReference type="EMBL" id="GHO82553.1"/>
    </source>
</evidence>
<evidence type="ECO:0000313" key="4">
    <source>
        <dbReference type="Proteomes" id="UP000635565"/>
    </source>
</evidence>
<feature type="region of interest" description="Disordered" evidence="1">
    <location>
        <begin position="193"/>
        <end position="219"/>
    </location>
</feature>
<dbReference type="Proteomes" id="UP000635565">
    <property type="component" value="Unassembled WGS sequence"/>
</dbReference>
<comment type="caution">
    <text evidence="3">The sequence shown here is derived from an EMBL/GenBank/DDBJ whole genome shotgun (WGS) entry which is preliminary data.</text>
</comment>
<feature type="region of interest" description="Disordered" evidence="1">
    <location>
        <begin position="1"/>
        <end position="37"/>
    </location>
</feature>
<reference evidence="3 4" key="1">
    <citation type="journal article" date="2021" name="Int. J. Syst. Evol. Microbiol.">
        <title>Reticulibacter mediterranei gen. nov., sp. nov., within the new family Reticulibacteraceae fam. nov., and Ktedonospora formicarum gen. nov., sp. nov., Ktedonobacter robiniae sp. nov., Dictyobacter formicarum sp. nov. and Dictyobacter arantiisoli sp. nov., belonging to the class Ktedonobacteria.</title>
        <authorList>
            <person name="Yabe S."/>
            <person name="Zheng Y."/>
            <person name="Wang C.M."/>
            <person name="Sakai Y."/>
            <person name="Abe K."/>
            <person name="Yokota A."/>
            <person name="Donadio S."/>
            <person name="Cavaletti L."/>
            <person name="Monciardini P."/>
        </authorList>
    </citation>
    <scope>NUCLEOTIDE SEQUENCE [LARGE SCALE GENOMIC DNA]</scope>
    <source>
        <strain evidence="3 4">SOSP1-9</strain>
    </source>
</reference>
<organism evidence="3 4">
    <name type="scientific">Dictyobacter formicarum</name>
    <dbReference type="NCBI Taxonomy" id="2778368"/>
    <lineage>
        <taxon>Bacteria</taxon>
        <taxon>Bacillati</taxon>
        <taxon>Chloroflexota</taxon>
        <taxon>Ktedonobacteria</taxon>
        <taxon>Ktedonobacterales</taxon>
        <taxon>Dictyobacteraceae</taxon>
        <taxon>Dictyobacter</taxon>
    </lineage>
</organism>
<keyword evidence="2" id="KW-1133">Transmembrane helix</keyword>
<gene>
    <name evidence="3" type="ORF">KSZ_05590</name>
</gene>
<dbReference type="Pfam" id="PF11303">
    <property type="entry name" value="DUF3105"/>
    <property type="match status" value="1"/>
</dbReference>
<evidence type="ECO:0008006" key="5">
    <source>
        <dbReference type="Google" id="ProtNLM"/>
    </source>
</evidence>
<evidence type="ECO:0000256" key="2">
    <source>
        <dbReference type="SAM" id="Phobius"/>
    </source>
</evidence>
<feature type="transmembrane region" description="Helical" evidence="2">
    <location>
        <begin position="47"/>
        <end position="67"/>
    </location>
</feature>
<keyword evidence="2" id="KW-0812">Transmembrane</keyword>
<dbReference type="InterPro" id="IPR021454">
    <property type="entry name" value="DUF3105"/>
</dbReference>
<keyword evidence="4" id="KW-1185">Reference proteome</keyword>
<keyword evidence="2" id="KW-0472">Membrane</keyword>
<name>A0ABQ3VA60_9CHLR</name>
<dbReference type="EMBL" id="BNJJ01000002">
    <property type="protein sequence ID" value="GHO82553.1"/>
    <property type="molecule type" value="Genomic_DNA"/>
</dbReference>
<dbReference type="RefSeq" id="WP_201360225.1">
    <property type="nucleotide sequence ID" value="NZ_BNJJ01000002.1"/>
</dbReference>
<sequence length="219" mass="24071">MKSEEHNRQQTRRNAPPSQEQAAKRGARQAQQQKPRRKVRRSFWRRWGWGVAALVLVLIVGVIVWAVRAQASEIAGVVTYKNLSRDHVTGKVTYPQNPPVGGAHNAIWQNCGIYRTPVANENAVHSLEHGAVWITYQPQLGAQDIAQLQNLVRGHSYALLSPYPGLPAPVVASAWGAQLRVTSAPDPRLAQFLKKYEQGPQTPEPGAPCSGGTGTPDKR</sequence>
<feature type="compositionally biased region" description="Gly residues" evidence="1">
    <location>
        <begin position="209"/>
        <end position="219"/>
    </location>
</feature>